<keyword evidence="2" id="KW-1185">Reference proteome</keyword>
<dbReference type="PANTHER" id="PTHR47197">
    <property type="entry name" value="PROTEIN NIRF"/>
    <property type="match status" value="1"/>
</dbReference>
<name>A0ABX2DKK1_9BACL</name>
<accession>A0ABX2DKK1</accession>
<evidence type="ECO:0000313" key="1">
    <source>
        <dbReference type="EMBL" id="NQX45147.1"/>
    </source>
</evidence>
<dbReference type="InterPro" id="IPR015943">
    <property type="entry name" value="WD40/YVTN_repeat-like_dom_sf"/>
</dbReference>
<dbReference type="NCBIfam" id="TIGR02276">
    <property type="entry name" value="beta_rpt_yvtn"/>
    <property type="match status" value="2"/>
</dbReference>
<dbReference type="RefSeq" id="WP_173129963.1">
    <property type="nucleotide sequence ID" value="NZ_CP073365.1"/>
</dbReference>
<dbReference type="SUPFAM" id="SSF50969">
    <property type="entry name" value="YVTN repeat-like/Quinoprotein amine dehydrogenase"/>
    <property type="match status" value="1"/>
</dbReference>
<gene>
    <name evidence="1" type="ORF">HQN87_07370</name>
</gene>
<evidence type="ECO:0000313" key="2">
    <source>
        <dbReference type="Proteomes" id="UP000711047"/>
    </source>
</evidence>
<dbReference type="Gene3D" id="2.130.10.10">
    <property type="entry name" value="YVTN repeat-like/Quinoprotein amine dehydrogenase"/>
    <property type="match status" value="1"/>
</dbReference>
<sequence length="386" mass="41895">MNPNKTTANNNRNLTSGDPYVFVTYEVDYQFGYVAVIDPVEDRLKGRIPVGMNPGPMCMDPAEKKLYVVNTGGDTVTIIDTATFNILATVFVGNGNATPSNPVAVFVAAYGDKAYVANSSDKDVTIINTSTNTVITKVDMGPGKPFAFASNKNSPYVYAACRVADGDDYVVAISIEDDSGYLFGIEYELTFDGTRNPLTVHPDGHTQITLGNNGIMCFFDDNVKGQPTTFSLLDNTVSAVFLDNKLLFCTTQEGRSYLKRFTDLTVSSNGSITYEDFKDINSYKGQDKIRVSRNQKYIGVTIKPTTFPTGGLQIYNSTGTQSRFISLASVGDLAFFSDTKAYVGELSAIRPINLSTATALPAIPIGFASNDRINVKNIISGYRTQS</sequence>
<protein>
    <submittedName>
        <fullName evidence="1">YncE family protein</fullName>
    </submittedName>
</protein>
<dbReference type="InterPro" id="IPR011964">
    <property type="entry name" value="YVTN_b-propeller_repeat"/>
</dbReference>
<proteinExistence type="predicted"/>
<dbReference type="InterPro" id="IPR051200">
    <property type="entry name" value="Host-pathogen_enzymatic-act"/>
</dbReference>
<dbReference type="PANTHER" id="PTHR47197:SF3">
    <property type="entry name" value="DIHYDRO-HEME D1 DEHYDROGENASE"/>
    <property type="match status" value="1"/>
</dbReference>
<reference evidence="1 2" key="1">
    <citation type="submission" date="2020-05" db="EMBL/GenBank/DDBJ databases">
        <title>Paenibacillus glebae, sp. nov., Paenibacillus humi sp. nov., Paenibacillus pedi sp. nov., Paenibacillus terrestris sp. nov. and Paenibacillus terricola sp. nov., isolated from a forest top soil sample.</title>
        <authorList>
            <person name="Qi S."/>
            <person name="Carlier A."/>
            <person name="Cnockaert M."/>
            <person name="Vandamme P."/>
        </authorList>
    </citation>
    <scope>NUCLEOTIDE SEQUENCE [LARGE SCALE GENOMIC DNA]</scope>
    <source>
        <strain evidence="1 2">LMG 29502</strain>
    </source>
</reference>
<comment type="caution">
    <text evidence="1">The sequence shown here is derived from an EMBL/GenBank/DDBJ whole genome shotgun (WGS) entry which is preliminary data.</text>
</comment>
<dbReference type="Proteomes" id="UP000711047">
    <property type="component" value="Unassembled WGS sequence"/>
</dbReference>
<dbReference type="InterPro" id="IPR011044">
    <property type="entry name" value="Quino_amine_DH_bsu"/>
</dbReference>
<dbReference type="EMBL" id="JABMKX010000003">
    <property type="protein sequence ID" value="NQX45147.1"/>
    <property type="molecule type" value="Genomic_DNA"/>
</dbReference>
<organism evidence="1 2">
    <name type="scientific">Paenibacillus tritici</name>
    <dbReference type="NCBI Taxonomy" id="1873425"/>
    <lineage>
        <taxon>Bacteria</taxon>
        <taxon>Bacillati</taxon>
        <taxon>Bacillota</taxon>
        <taxon>Bacilli</taxon>
        <taxon>Bacillales</taxon>
        <taxon>Paenibacillaceae</taxon>
        <taxon>Paenibacillus</taxon>
    </lineage>
</organism>